<dbReference type="InterPro" id="IPR009057">
    <property type="entry name" value="Homeodomain-like_sf"/>
</dbReference>
<dbReference type="InterPro" id="IPR050204">
    <property type="entry name" value="AraC_XylS_family_regulators"/>
</dbReference>
<dbReference type="EMBL" id="JACHGT010000019">
    <property type="protein sequence ID" value="MBB6038897.1"/>
    <property type="molecule type" value="Genomic_DNA"/>
</dbReference>
<dbReference type="InterPro" id="IPR018060">
    <property type="entry name" value="HTH_AraC"/>
</dbReference>
<dbReference type="RefSeq" id="WP_184791812.1">
    <property type="nucleotide sequence ID" value="NZ_BONT01000118.1"/>
</dbReference>
<keyword evidence="1" id="KW-0805">Transcription regulation</keyword>
<dbReference type="InterPro" id="IPR032783">
    <property type="entry name" value="AraC_lig"/>
</dbReference>
<sequence>MDALETLLADTRARGAVFCQSLVDPPWGLRFADGNALTVVAMARGTGWVLTDGEPVRLEAGDVAIVRGPDPYVVANAPGTDPRIVVESSEICTDATGGELPDMLYMGPRVWGERPDAADVLLTGGYQLREDVCQRLLDALPRVLVVPAETCGAPVMALVLHEVGADRPGQQAVLDRLLDLLLVSTLRAWFDAAGENAPGWYRALGDPVAGVALRLMHDEPARPWTVAGLAARAGVSRAGFARRFAEVVGEPPMAYLTGLRVSLAADRLRRSDDTVGAIARRVGYSDGYALSVAFTRLRGVRPGEFRVGA</sequence>
<dbReference type="Pfam" id="PF12852">
    <property type="entry name" value="Cupin_6"/>
    <property type="match status" value="1"/>
</dbReference>
<dbReference type="SMART" id="SM00342">
    <property type="entry name" value="HTH_ARAC"/>
    <property type="match status" value="1"/>
</dbReference>
<feature type="domain" description="HTH araC/xylS-type" evidence="4">
    <location>
        <begin position="210"/>
        <end position="308"/>
    </location>
</feature>
<dbReference type="PANTHER" id="PTHR46796:SF13">
    <property type="entry name" value="HTH-TYPE TRANSCRIPTIONAL ACTIVATOR RHAS"/>
    <property type="match status" value="1"/>
</dbReference>
<evidence type="ECO:0000256" key="2">
    <source>
        <dbReference type="ARBA" id="ARBA00023125"/>
    </source>
</evidence>
<comment type="caution">
    <text evidence="5">The sequence shown here is derived from an EMBL/GenBank/DDBJ whole genome shotgun (WGS) entry which is preliminary data.</text>
</comment>
<dbReference type="AlphaFoldDB" id="A0A841FZS6"/>
<gene>
    <name evidence="5" type="ORF">HNR73_006786</name>
</gene>
<dbReference type="Proteomes" id="UP000548476">
    <property type="component" value="Unassembled WGS sequence"/>
</dbReference>
<dbReference type="PANTHER" id="PTHR46796">
    <property type="entry name" value="HTH-TYPE TRANSCRIPTIONAL ACTIVATOR RHAS-RELATED"/>
    <property type="match status" value="1"/>
</dbReference>
<dbReference type="PROSITE" id="PS01124">
    <property type="entry name" value="HTH_ARAC_FAMILY_2"/>
    <property type="match status" value="1"/>
</dbReference>
<dbReference type="SUPFAM" id="SSF46689">
    <property type="entry name" value="Homeodomain-like"/>
    <property type="match status" value="2"/>
</dbReference>
<dbReference type="Gene3D" id="1.10.10.60">
    <property type="entry name" value="Homeodomain-like"/>
    <property type="match status" value="2"/>
</dbReference>
<dbReference type="GO" id="GO:0003700">
    <property type="term" value="F:DNA-binding transcription factor activity"/>
    <property type="evidence" value="ECO:0007669"/>
    <property type="project" value="InterPro"/>
</dbReference>
<evidence type="ECO:0000256" key="3">
    <source>
        <dbReference type="ARBA" id="ARBA00023163"/>
    </source>
</evidence>
<evidence type="ECO:0000256" key="1">
    <source>
        <dbReference type="ARBA" id="ARBA00023015"/>
    </source>
</evidence>
<keyword evidence="3" id="KW-0804">Transcription</keyword>
<reference evidence="5 6" key="1">
    <citation type="submission" date="2020-08" db="EMBL/GenBank/DDBJ databases">
        <title>Genomic Encyclopedia of Type Strains, Phase IV (KMG-IV): sequencing the most valuable type-strain genomes for metagenomic binning, comparative biology and taxonomic classification.</title>
        <authorList>
            <person name="Goeker M."/>
        </authorList>
    </citation>
    <scope>NUCLEOTIDE SEQUENCE [LARGE SCALE GENOMIC DNA]</scope>
    <source>
        <strain evidence="5 6">YIM 65646</strain>
    </source>
</reference>
<name>A0A841FZS6_9ACTN</name>
<evidence type="ECO:0000313" key="5">
    <source>
        <dbReference type="EMBL" id="MBB6038897.1"/>
    </source>
</evidence>
<keyword evidence="2 5" id="KW-0238">DNA-binding</keyword>
<accession>A0A841FZS6</accession>
<dbReference type="GO" id="GO:0043565">
    <property type="term" value="F:sequence-specific DNA binding"/>
    <property type="evidence" value="ECO:0007669"/>
    <property type="project" value="InterPro"/>
</dbReference>
<organism evidence="5 6">
    <name type="scientific">Phytomonospora endophytica</name>
    <dbReference type="NCBI Taxonomy" id="714109"/>
    <lineage>
        <taxon>Bacteria</taxon>
        <taxon>Bacillati</taxon>
        <taxon>Actinomycetota</taxon>
        <taxon>Actinomycetes</taxon>
        <taxon>Micromonosporales</taxon>
        <taxon>Micromonosporaceae</taxon>
        <taxon>Phytomonospora</taxon>
    </lineage>
</organism>
<evidence type="ECO:0000259" key="4">
    <source>
        <dbReference type="PROSITE" id="PS01124"/>
    </source>
</evidence>
<proteinExistence type="predicted"/>
<keyword evidence="6" id="KW-1185">Reference proteome</keyword>
<dbReference type="Pfam" id="PF12833">
    <property type="entry name" value="HTH_18"/>
    <property type="match status" value="1"/>
</dbReference>
<protein>
    <submittedName>
        <fullName evidence="5">AraC-like DNA-binding protein</fullName>
    </submittedName>
</protein>
<evidence type="ECO:0000313" key="6">
    <source>
        <dbReference type="Proteomes" id="UP000548476"/>
    </source>
</evidence>